<sequence>MFRHIVLLRWVDEATEDQKAAVVAGLETLPANIPEIKNYVIGTDAKINEGNSDLGIVADFDSADDYVVYRDHPVHLKVVADFIKPILAGRAAVQFPLG</sequence>
<dbReference type="EMBL" id="WXEW01000005">
    <property type="protein sequence ID" value="NAS23964.1"/>
    <property type="molecule type" value="Genomic_DNA"/>
</dbReference>
<keyword evidence="4" id="KW-1185">Reference proteome</keyword>
<evidence type="ECO:0000313" key="4">
    <source>
        <dbReference type="Proteomes" id="UP000479526"/>
    </source>
</evidence>
<accession>A0A7C9JCW4</accession>
<comment type="subunit">
    <text evidence="1">Homodimer.</text>
</comment>
<dbReference type="InterPro" id="IPR044662">
    <property type="entry name" value="HS1/DABB1-like"/>
</dbReference>
<dbReference type="SUPFAM" id="SSF54909">
    <property type="entry name" value="Dimeric alpha+beta barrel"/>
    <property type="match status" value="1"/>
</dbReference>
<dbReference type="PROSITE" id="PS51502">
    <property type="entry name" value="S_R_A_B_BARREL"/>
    <property type="match status" value="1"/>
</dbReference>
<proteinExistence type="predicted"/>
<feature type="domain" description="Stress-response A/B barrel" evidence="2">
    <location>
        <begin position="2"/>
        <end position="95"/>
    </location>
</feature>
<dbReference type="PANTHER" id="PTHR33178:SF10">
    <property type="entry name" value="STRESS-RESPONSE A_B BARREL DOMAIN-CONTAINING PROTEIN"/>
    <property type="match status" value="1"/>
</dbReference>
<dbReference type="Pfam" id="PF07876">
    <property type="entry name" value="Dabb"/>
    <property type="match status" value="1"/>
</dbReference>
<name>A0A7C9JCW4_9ACTN</name>
<dbReference type="SMART" id="SM00886">
    <property type="entry name" value="Dabb"/>
    <property type="match status" value="1"/>
</dbReference>
<dbReference type="AlphaFoldDB" id="A0A7C9JCW4"/>
<evidence type="ECO:0000256" key="1">
    <source>
        <dbReference type="ARBA" id="ARBA00011738"/>
    </source>
</evidence>
<evidence type="ECO:0000313" key="3">
    <source>
        <dbReference type="EMBL" id="NAS23964.1"/>
    </source>
</evidence>
<dbReference type="InterPro" id="IPR013097">
    <property type="entry name" value="Dabb"/>
</dbReference>
<protein>
    <submittedName>
        <fullName evidence="3">Dabb family protein</fullName>
    </submittedName>
</protein>
<dbReference type="Gene3D" id="3.30.70.100">
    <property type="match status" value="1"/>
</dbReference>
<dbReference type="InterPro" id="IPR011008">
    <property type="entry name" value="Dimeric_a/b-barrel"/>
</dbReference>
<dbReference type="Proteomes" id="UP000479526">
    <property type="component" value="Unassembled WGS sequence"/>
</dbReference>
<evidence type="ECO:0000259" key="2">
    <source>
        <dbReference type="PROSITE" id="PS51502"/>
    </source>
</evidence>
<comment type="caution">
    <text evidence="3">The sequence shown here is derived from an EMBL/GenBank/DDBJ whole genome shotgun (WGS) entry which is preliminary data.</text>
</comment>
<dbReference type="PANTHER" id="PTHR33178">
    <property type="match status" value="1"/>
</dbReference>
<dbReference type="RefSeq" id="WP_161481156.1">
    <property type="nucleotide sequence ID" value="NZ_WXEW01000005.1"/>
</dbReference>
<gene>
    <name evidence="3" type="ORF">GT755_20000</name>
</gene>
<reference evidence="3 4" key="1">
    <citation type="submission" date="2020-01" db="EMBL/GenBank/DDBJ databases">
        <title>Herbidospora sp. NEAU-GS84 nov., a novel actinomycete isolated from soil.</title>
        <authorList>
            <person name="Han L."/>
        </authorList>
    </citation>
    <scope>NUCLEOTIDE SEQUENCE [LARGE SCALE GENOMIC DNA]</scope>
    <source>
        <strain evidence="3 4">NEAU-GS84</strain>
    </source>
</reference>
<organism evidence="3 4">
    <name type="scientific">Herbidospora solisilvae</name>
    <dbReference type="NCBI Taxonomy" id="2696284"/>
    <lineage>
        <taxon>Bacteria</taxon>
        <taxon>Bacillati</taxon>
        <taxon>Actinomycetota</taxon>
        <taxon>Actinomycetes</taxon>
        <taxon>Streptosporangiales</taxon>
        <taxon>Streptosporangiaceae</taxon>
        <taxon>Herbidospora</taxon>
    </lineage>
</organism>